<comment type="caution">
    <text evidence="6">The sequence shown here is derived from an EMBL/GenBank/DDBJ whole genome shotgun (WGS) entry which is preliminary data.</text>
</comment>
<dbReference type="Pfam" id="PF00890">
    <property type="entry name" value="FAD_binding_2"/>
    <property type="match status" value="1"/>
</dbReference>
<keyword evidence="2" id="KW-0285">Flavoprotein</keyword>
<evidence type="ECO:0000256" key="1">
    <source>
        <dbReference type="ARBA" id="ARBA00001974"/>
    </source>
</evidence>
<dbReference type="PRINTS" id="PR00368">
    <property type="entry name" value="FADPNR"/>
</dbReference>
<evidence type="ECO:0000256" key="2">
    <source>
        <dbReference type="ARBA" id="ARBA00022630"/>
    </source>
</evidence>
<organism evidence="6 7">
    <name type="scientific">Actinomadura latina</name>
    <dbReference type="NCBI Taxonomy" id="163603"/>
    <lineage>
        <taxon>Bacteria</taxon>
        <taxon>Bacillati</taxon>
        <taxon>Actinomycetota</taxon>
        <taxon>Actinomycetes</taxon>
        <taxon>Streptosporangiales</taxon>
        <taxon>Thermomonosporaceae</taxon>
        <taxon>Actinomadura</taxon>
    </lineage>
</organism>
<dbReference type="GO" id="GO:0008202">
    <property type="term" value="P:steroid metabolic process"/>
    <property type="evidence" value="ECO:0007669"/>
    <property type="project" value="UniProtKB-ARBA"/>
</dbReference>
<dbReference type="InterPro" id="IPR036188">
    <property type="entry name" value="FAD/NAD-bd_sf"/>
</dbReference>
<dbReference type="PANTHER" id="PTHR43400:SF10">
    <property type="entry name" value="3-OXOSTEROID 1-DEHYDROGENASE"/>
    <property type="match status" value="1"/>
</dbReference>
<reference evidence="6 7" key="1">
    <citation type="submission" date="2020-04" db="EMBL/GenBank/DDBJ databases">
        <title>MicrobeNet Type strains.</title>
        <authorList>
            <person name="Nicholson A.C."/>
        </authorList>
    </citation>
    <scope>NUCLEOTIDE SEQUENCE [LARGE SCALE GENOMIC DNA]</scope>
    <source>
        <strain evidence="6 7">ATCC BAA-277</strain>
    </source>
</reference>
<dbReference type="AlphaFoldDB" id="A0A846Z4G1"/>
<dbReference type="RefSeq" id="WP_067630519.1">
    <property type="nucleotide sequence ID" value="NZ_JAAXPI010000076.1"/>
</dbReference>
<name>A0A846Z4G1_9ACTN</name>
<evidence type="ECO:0000256" key="3">
    <source>
        <dbReference type="ARBA" id="ARBA00022827"/>
    </source>
</evidence>
<dbReference type="SUPFAM" id="SSF51905">
    <property type="entry name" value="FAD/NAD(P)-binding domain"/>
    <property type="match status" value="1"/>
</dbReference>
<gene>
    <name evidence="6" type="ORF">HGB48_31630</name>
</gene>
<evidence type="ECO:0000313" key="6">
    <source>
        <dbReference type="EMBL" id="NKZ08250.1"/>
    </source>
</evidence>
<evidence type="ECO:0000256" key="4">
    <source>
        <dbReference type="ARBA" id="ARBA00023002"/>
    </source>
</evidence>
<dbReference type="InterPro" id="IPR003953">
    <property type="entry name" value="FAD-dep_OxRdtase_2_FAD-bd"/>
</dbReference>
<keyword evidence="4" id="KW-0560">Oxidoreductase</keyword>
<proteinExistence type="predicted"/>
<keyword evidence="3" id="KW-0274">FAD</keyword>
<dbReference type="InterPro" id="IPR027477">
    <property type="entry name" value="Succ_DH/fumarate_Rdtase_cat_sf"/>
</dbReference>
<evidence type="ECO:0000259" key="5">
    <source>
        <dbReference type="Pfam" id="PF00890"/>
    </source>
</evidence>
<dbReference type="Proteomes" id="UP000579250">
    <property type="component" value="Unassembled WGS sequence"/>
</dbReference>
<dbReference type="Gene3D" id="3.50.50.60">
    <property type="entry name" value="FAD/NAD(P)-binding domain"/>
    <property type="match status" value="1"/>
</dbReference>
<protein>
    <submittedName>
        <fullName evidence="6">FAD-dependent oxidoreductase</fullName>
    </submittedName>
</protein>
<evidence type="ECO:0000313" key="7">
    <source>
        <dbReference type="Proteomes" id="UP000579250"/>
    </source>
</evidence>
<dbReference type="SUPFAM" id="SSF56425">
    <property type="entry name" value="Succinate dehydrogenase/fumarate reductase flavoprotein, catalytic domain"/>
    <property type="match status" value="1"/>
</dbReference>
<accession>A0A846Z4G1</accession>
<sequence length="473" mass="49861">MAFDAIVVGAGPGGLACAIAAAEAGARVLVLEKAADIGGALPYSGGHLSAGGFSAQRARGIADDPARHYADIRRINRGTGREDLTRLSLREQPAVLEWLFAAGYEIDPATPRIVYGHEPYTTPRTVHAAETPGGPAILSALRRLLAPHTEAGRIEVRCEARVTGLLTEGGAVTGVAADQDERAPAVVLATGGFGHAPGLFAELEGAPLTTSAAPTSTGDGLLMARRIGAALQGLGQYIPTFGGLPPEGGDPRVDWSNRPQLVAAERPPWEIYVDRHGRRWIAEDEPSIDRKERVLTGVDRMTFWMVFDARALRESRPMVHGWSPADLDARCGRRRGLHRAGDPAGLARLAGIDPAGLTAELARYNAAVAAGTDGAFGRRHLPAPIAEPPFYAIENHPVTLITFAGLDVDAGLRVRREDGAAIPGLYAVGEVIGSAAVNGNAFCSGMCLTPALAFGRLVGRRLASVREREPRRA</sequence>
<dbReference type="PANTHER" id="PTHR43400">
    <property type="entry name" value="FUMARATE REDUCTASE"/>
    <property type="match status" value="1"/>
</dbReference>
<feature type="domain" description="FAD-dependent oxidoreductase 2 FAD-binding" evidence="5">
    <location>
        <begin position="4"/>
        <end position="437"/>
    </location>
</feature>
<dbReference type="InterPro" id="IPR050315">
    <property type="entry name" value="FAD-oxidoreductase_2"/>
</dbReference>
<dbReference type="Gene3D" id="3.90.700.10">
    <property type="entry name" value="Succinate dehydrogenase/fumarate reductase flavoprotein, catalytic domain"/>
    <property type="match status" value="1"/>
</dbReference>
<comment type="cofactor">
    <cofactor evidence="1">
        <name>FAD</name>
        <dbReference type="ChEBI" id="CHEBI:57692"/>
    </cofactor>
</comment>
<dbReference type="EMBL" id="JAAXPI010000076">
    <property type="protein sequence ID" value="NKZ08250.1"/>
    <property type="molecule type" value="Genomic_DNA"/>
</dbReference>
<keyword evidence="7" id="KW-1185">Reference proteome</keyword>
<dbReference type="GO" id="GO:0033765">
    <property type="term" value="F:steroid dehydrogenase activity, acting on the CH-CH group of donors"/>
    <property type="evidence" value="ECO:0007669"/>
    <property type="project" value="UniProtKB-ARBA"/>
</dbReference>